<name>A0A2R6NKK6_9APHY</name>
<organism evidence="4 5">
    <name type="scientific">Hermanssonia centrifuga</name>
    <dbReference type="NCBI Taxonomy" id="98765"/>
    <lineage>
        <taxon>Eukaryota</taxon>
        <taxon>Fungi</taxon>
        <taxon>Dikarya</taxon>
        <taxon>Basidiomycota</taxon>
        <taxon>Agaricomycotina</taxon>
        <taxon>Agaricomycetes</taxon>
        <taxon>Polyporales</taxon>
        <taxon>Meruliaceae</taxon>
        <taxon>Hermanssonia</taxon>
    </lineage>
</organism>
<keyword evidence="5" id="KW-1185">Reference proteome</keyword>
<dbReference type="GO" id="GO:0006508">
    <property type="term" value="P:proteolysis"/>
    <property type="evidence" value="ECO:0007669"/>
    <property type="project" value="InterPro"/>
</dbReference>
<keyword evidence="2" id="KW-0378">Hydrolase</keyword>
<dbReference type="InterPro" id="IPR002410">
    <property type="entry name" value="Peptidase_S33"/>
</dbReference>
<dbReference type="PANTHER" id="PTHR43194">
    <property type="entry name" value="HYDROLASE ALPHA/BETA FOLD FAMILY"/>
    <property type="match status" value="1"/>
</dbReference>
<dbReference type="Proteomes" id="UP000186601">
    <property type="component" value="Unassembled WGS sequence"/>
</dbReference>
<dbReference type="SUPFAM" id="SSF53474">
    <property type="entry name" value="alpha/beta-Hydrolases"/>
    <property type="match status" value="1"/>
</dbReference>
<dbReference type="InterPro" id="IPR029058">
    <property type="entry name" value="AB_hydrolase_fold"/>
</dbReference>
<comment type="similarity">
    <text evidence="1">Belongs to the peptidase S33 family.</text>
</comment>
<sequence>MSNITTGTADFVFEGETFQTWYKIVGNLTSGIRPLVILHGGPGTPHHYLATHDQLHTSHSMPVVFYDQLGCGASTHLPNKGKDFWTEELLMNELDNLLTHLGIADNFDLLGHSWGGMLGAAYASKRHPVGLKRIVLLDTPASMPLWEKSCALLLDA</sequence>
<reference evidence="4 5" key="1">
    <citation type="submission" date="2018-02" db="EMBL/GenBank/DDBJ databases">
        <title>Genome sequence of the basidiomycete white-rot fungus Phlebia centrifuga.</title>
        <authorList>
            <person name="Granchi Z."/>
            <person name="Peng M."/>
            <person name="de Vries R.P."/>
            <person name="Hilden K."/>
            <person name="Makela M.R."/>
            <person name="Grigoriev I."/>
            <person name="Riley R."/>
        </authorList>
    </citation>
    <scope>NUCLEOTIDE SEQUENCE [LARGE SCALE GENOMIC DNA]</scope>
    <source>
        <strain evidence="4 5">FBCC195</strain>
    </source>
</reference>
<dbReference type="OrthoDB" id="190201at2759"/>
<evidence type="ECO:0000313" key="4">
    <source>
        <dbReference type="EMBL" id="PSR72909.1"/>
    </source>
</evidence>
<evidence type="ECO:0000256" key="2">
    <source>
        <dbReference type="ARBA" id="ARBA00022801"/>
    </source>
</evidence>
<dbReference type="InterPro" id="IPR000073">
    <property type="entry name" value="AB_hydrolase_1"/>
</dbReference>
<dbReference type="EMBL" id="MLYV02001125">
    <property type="protein sequence ID" value="PSR72909.1"/>
    <property type="molecule type" value="Genomic_DNA"/>
</dbReference>
<evidence type="ECO:0000313" key="5">
    <source>
        <dbReference type="Proteomes" id="UP000186601"/>
    </source>
</evidence>
<comment type="caution">
    <text evidence="4">The sequence shown here is derived from an EMBL/GenBank/DDBJ whole genome shotgun (WGS) entry which is preliminary data.</text>
</comment>
<dbReference type="GO" id="GO:0008233">
    <property type="term" value="F:peptidase activity"/>
    <property type="evidence" value="ECO:0007669"/>
    <property type="project" value="InterPro"/>
</dbReference>
<dbReference type="InterPro" id="IPR050228">
    <property type="entry name" value="Carboxylesterase_BioH"/>
</dbReference>
<accession>A0A2R6NKK6</accession>
<feature type="domain" description="AB hydrolase-1" evidence="3">
    <location>
        <begin position="34"/>
        <end position="146"/>
    </location>
</feature>
<evidence type="ECO:0000256" key="1">
    <source>
        <dbReference type="ARBA" id="ARBA00010088"/>
    </source>
</evidence>
<evidence type="ECO:0000259" key="3">
    <source>
        <dbReference type="Pfam" id="PF00561"/>
    </source>
</evidence>
<dbReference type="AlphaFoldDB" id="A0A2R6NKK6"/>
<dbReference type="Pfam" id="PF00561">
    <property type="entry name" value="Abhydrolase_1"/>
    <property type="match status" value="1"/>
</dbReference>
<dbReference type="PANTHER" id="PTHR43194:SF2">
    <property type="entry name" value="PEROXISOMAL MEMBRANE PROTEIN LPX1"/>
    <property type="match status" value="1"/>
</dbReference>
<dbReference type="Gene3D" id="3.40.50.1820">
    <property type="entry name" value="alpha/beta hydrolase"/>
    <property type="match status" value="1"/>
</dbReference>
<gene>
    <name evidence="4" type="ORF">PHLCEN_2v11212</name>
</gene>
<proteinExistence type="inferred from homology"/>
<protein>
    <recommendedName>
        <fullName evidence="3">AB hydrolase-1 domain-containing protein</fullName>
    </recommendedName>
</protein>
<dbReference type="PRINTS" id="PR00793">
    <property type="entry name" value="PROAMNOPTASE"/>
</dbReference>